<evidence type="ECO:0000313" key="1">
    <source>
        <dbReference type="EMBL" id="KIH62403.1"/>
    </source>
</evidence>
<proteinExistence type="predicted"/>
<dbReference type="OrthoDB" id="5873009at2759"/>
<dbReference type="EMBL" id="KN729328">
    <property type="protein sequence ID" value="KIH62403.1"/>
    <property type="molecule type" value="Genomic_DNA"/>
</dbReference>
<keyword evidence="2" id="KW-1185">Reference proteome</keyword>
<name>A0A0C2CZD5_9BILA</name>
<reference evidence="1 2" key="1">
    <citation type="submission" date="2013-12" db="EMBL/GenBank/DDBJ databases">
        <title>Draft genome of the parsitic nematode Ancylostoma duodenale.</title>
        <authorList>
            <person name="Mitreva M."/>
        </authorList>
    </citation>
    <scope>NUCLEOTIDE SEQUENCE [LARGE SCALE GENOMIC DNA]</scope>
    <source>
        <strain evidence="1 2">Zhejiang</strain>
    </source>
</reference>
<accession>A0A0C2CZD5</accession>
<gene>
    <name evidence="1" type="ORF">ANCDUO_07317</name>
</gene>
<protein>
    <submittedName>
        <fullName evidence="1">Uncharacterized protein</fullName>
    </submittedName>
</protein>
<dbReference type="AlphaFoldDB" id="A0A0C2CZD5"/>
<dbReference type="Proteomes" id="UP000054047">
    <property type="component" value="Unassembled WGS sequence"/>
</dbReference>
<sequence>MVEQLNDKNYVKNAPGPVKTLAWFYEQCVSARLDWVDAVQNGKVVMKAVQGLAAGIKQPSNIWFRPRRVQSSSGGMFSYR</sequence>
<evidence type="ECO:0000313" key="2">
    <source>
        <dbReference type="Proteomes" id="UP000054047"/>
    </source>
</evidence>
<organism evidence="1 2">
    <name type="scientific">Ancylostoma duodenale</name>
    <dbReference type="NCBI Taxonomy" id="51022"/>
    <lineage>
        <taxon>Eukaryota</taxon>
        <taxon>Metazoa</taxon>
        <taxon>Ecdysozoa</taxon>
        <taxon>Nematoda</taxon>
        <taxon>Chromadorea</taxon>
        <taxon>Rhabditida</taxon>
        <taxon>Rhabditina</taxon>
        <taxon>Rhabditomorpha</taxon>
        <taxon>Strongyloidea</taxon>
        <taxon>Ancylostomatidae</taxon>
        <taxon>Ancylostomatinae</taxon>
        <taxon>Ancylostoma</taxon>
    </lineage>
</organism>